<keyword evidence="3" id="KW-1185">Reference proteome</keyword>
<dbReference type="AlphaFoldDB" id="A0A2J6PUK6"/>
<dbReference type="PANTHER" id="PTHR33112:SF12">
    <property type="entry name" value="HETEROKARYON INCOMPATIBILITY DOMAIN-CONTAINING PROTEIN"/>
    <property type="match status" value="1"/>
</dbReference>
<evidence type="ECO:0000313" key="2">
    <source>
        <dbReference type="EMBL" id="PMD17714.1"/>
    </source>
</evidence>
<dbReference type="OrthoDB" id="5428863at2759"/>
<dbReference type="Pfam" id="PF06985">
    <property type="entry name" value="HET"/>
    <property type="match status" value="1"/>
</dbReference>
<name>A0A2J6PUK6_9HELO</name>
<evidence type="ECO:0000313" key="3">
    <source>
        <dbReference type="Proteomes" id="UP000235672"/>
    </source>
</evidence>
<proteinExistence type="predicted"/>
<evidence type="ECO:0000259" key="1">
    <source>
        <dbReference type="Pfam" id="PF06985"/>
    </source>
</evidence>
<accession>A0A2J6PUK6</accession>
<dbReference type="STRING" id="1745343.A0A2J6PUK6"/>
<feature type="domain" description="Heterokaryon incompatibility" evidence="1">
    <location>
        <begin position="255"/>
        <end position="328"/>
    </location>
</feature>
<dbReference type="InterPro" id="IPR010730">
    <property type="entry name" value="HET"/>
</dbReference>
<dbReference type="EMBL" id="KZ613498">
    <property type="protein sequence ID" value="PMD17714.1"/>
    <property type="molecule type" value="Genomic_DNA"/>
</dbReference>
<organism evidence="2 3">
    <name type="scientific">Hyaloscypha hepaticicola</name>
    <dbReference type="NCBI Taxonomy" id="2082293"/>
    <lineage>
        <taxon>Eukaryota</taxon>
        <taxon>Fungi</taxon>
        <taxon>Dikarya</taxon>
        <taxon>Ascomycota</taxon>
        <taxon>Pezizomycotina</taxon>
        <taxon>Leotiomycetes</taxon>
        <taxon>Helotiales</taxon>
        <taxon>Hyaloscyphaceae</taxon>
        <taxon>Hyaloscypha</taxon>
    </lineage>
</organism>
<gene>
    <name evidence="2" type="ORF">NA56DRAFT_752028</name>
</gene>
<sequence>MAKEAGSGVHPLLAKLASTTMKEFITASYASVPLDCEICQHIIRAFHTPYEVKYVVDLGPAVNVFSKPCPAHDPFLERLKERFKSNETKEVRYTLQEAHFRVEKYAQQYVVSISINVNDIVRFNEPRELVRATSADQVGRGVIPDPQWIDPSLLRKWKACCQGAHGDGCDHPLNQYSLAESTPTWLIDVRNRCLIHGKPVMRYVTLSYRWGETKRLELEKTSLPELQKFNALAKMGGSIPETIRHAIDLVQLSERIISIYANSTLTIIAAEGENAAYGLLGLEGISKPRILEDRWWPLGDTEKVIQPRFPWYHMAQTPYFKRGWTFQEYLFSKRRLIFEGQMFGYMLLEYNHRQFTYEEDILPSLTGLLSMLSQEYEGGFLCGIPEMYFEGCLNWESWCGDLTRRKSSGKPSASKTLTLLPSWSWIGWEGRISVVTGNQDYLKKGLHIRPIFTIPITGWFTSFSPTGSSRRRIASKFFYEREALKDHLNSPLPAGWTRHIQDPDSIPKKMERISDDGKYYAHPPPSGCGSHYYTHFSCPDQEFCYPIPMLDKDKEPISLPTRRTFLFAKANEVENTGRDRAVILRDKNEKWAGVLLLQNESDQEQFKSEGGEGVEVELVAISSCYTPNSEWQHAPAEMAHEERPKEAELYEFFNVLWIEWKDGVAYRKAHRRIEKGIWEGLDVEAVELVLS</sequence>
<protein>
    <recommendedName>
        <fullName evidence="1">Heterokaryon incompatibility domain-containing protein</fullName>
    </recommendedName>
</protein>
<dbReference type="Proteomes" id="UP000235672">
    <property type="component" value="Unassembled WGS sequence"/>
</dbReference>
<dbReference type="PANTHER" id="PTHR33112">
    <property type="entry name" value="DOMAIN PROTEIN, PUTATIVE-RELATED"/>
    <property type="match status" value="1"/>
</dbReference>
<reference evidence="2 3" key="1">
    <citation type="submission" date="2016-05" db="EMBL/GenBank/DDBJ databases">
        <title>A degradative enzymes factory behind the ericoid mycorrhizal symbiosis.</title>
        <authorList>
            <consortium name="DOE Joint Genome Institute"/>
            <person name="Martino E."/>
            <person name="Morin E."/>
            <person name="Grelet G."/>
            <person name="Kuo A."/>
            <person name="Kohler A."/>
            <person name="Daghino S."/>
            <person name="Barry K."/>
            <person name="Choi C."/>
            <person name="Cichocki N."/>
            <person name="Clum A."/>
            <person name="Copeland A."/>
            <person name="Hainaut M."/>
            <person name="Haridas S."/>
            <person name="Labutti K."/>
            <person name="Lindquist E."/>
            <person name="Lipzen A."/>
            <person name="Khouja H.-R."/>
            <person name="Murat C."/>
            <person name="Ohm R."/>
            <person name="Olson A."/>
            <person name="Spatafora J."/>
            <person name="Veneault-Fourrey C."/>
            <person name="Henrissat B."/>
            <person name="Grigoriev I."/>
            <person name="Martin F."/>
            <person name="Perotto S."/>
        </authorList>
    </citation>
    <scope>NUCLEOTIDE SEQUENCE [LARGE SCALE GENOMIC DNA]</scope>
    <source>
        <strain evidence="2 3">UAMH 7357</strain>
    </source>
</reference>